<proteinExistence type="predicted"/>
<accession>A0ABQ7YNA6</accession>
<protein>
    <submittedName>
        <fullName evidence="1">Uncharacterized protein</fullName>
    </submittedName>
</protein>
<name>A0ABQ7YNA6_BRANA</name>
<organism evidence="1 2">
    <name type="scientific">Brassica napus</name>
    <name type="common">Rape</name>
    <dbReference type="NCBI Taxonomy" id="3708"/>
    <lineage>
        <taxon>Eukaryota</taxon>
        <taxon>Viridiplantae</taxon>
        <taxon>Streptophyta</taxon>
        <taxon>Embryophyta</taxon>
        <taxon>Tracheophyta</taxon>
        <taxon>Spermatophyta</taxon>
        <taxon>Magnoliopsida</taxon>
        <taxon>eudicotyledons</taxon>
        <taxon>Gunneridae</taxon>
        <taxon>Pentapetalae</taxon>
        <taxon>rosids</taxon>
        <taxon>malvids</taxon>
        <taxon>Brassicales</taxon>
        <taxon>Brassicaceae</taxon>
        <taxon>Brassiceae</taxon>
        <taxon>Brassica</taxon>
    </lineage>
</organism>
<dbReference type="EMBL" id="JAGKQM010000017">
    <property type="protein sequence ID" value="KAH0869705.1"/>
    <property type="molecule type" value="Genomic_DNA"/>
</dbReference>
<dbReference type="Proteomes" id="UP000824890">
    <property type="component" value="Unassembled WGS sequence"/>
</dbReference>
<keyword evidence="2" id="KW-1185">Reference proteome</keyword>
<evidence type="ECO:0000313" key="2">
    <source>
        <dbReference type="Proteomes" id="UP000824890"/>
    </source>
</evidence>
<evidence type="ECO:0000313" key="1">
    <source>
        <dbReference type="EMBL" id="KAH0869705.1"/>
    </source>
</evidence>
<comment type="caution">
    <text evidence="1">The sequence shown here is derived from an EMBL/GenBank/DDBJ whole genome shotgun (WGS) entry which is preliminary data.</text>
</comment>
<reference evidence="1 2" key="1">
    <citation type="submission" date="2021-05" db="EMBL/GenBank/DDBJ databases">
        <title>Genome Assembly of Synthetic Allotetraploid Brassica napus Reveals Homoeologous Exchanges between Subgenomes.</title>
        <authorList>
            <person name="Davis J.T."/>
        </authorList>
    </citation>
    <scope>NUCLEOTIDE SEQUENCE [LARGE SCALE GENOMIC DNA]</scope>
    <source>
        <strain evidence="2">cv. Da-Ae</strain>
        <tissue evidence="1">Seedling</tissue>
    </source>
</reference>
<feature type="non-terminal residue" evidence="1">
    <location>
        <position position="102"/>
    </location>
</feature>
<sequence>MLLCYWLSYKYWGYPGCVCASYHQLARCLWNRFVEHMLYAYEVGQVYKGMLSTNRLTTNAFDSSTIEINMLRIYEIDFASGILKYEFSLSKTHFLNSPSDPN</sequence>
<gene>
    <name evidence="1" type="ORF">HID58_076727</name>
</gene>